<dbReference type="Gene3D" id="1.20.1250.20">
    <property type="entry name" value="MFS general substrate transporter like domains"/>
    <property type="match status" value="2"/>
</dbReference>
<reference evidence="10" key="2">
    <citation type="submission" date="2020-04" db="EMBL/GenBank/DDBJ databases">
        <authorList>
            <consortium name="NCBI Genome Project"/>
        </authorList>
    </citation>
    <scope>NUCLEOTIDE SEQUENCE</scope>
    <source>
        <strain evidence="10">CBS 304.34</strain>
    </source>
</reference>
<dbReference type="PANTHER" id="PTHR23501">
    <property type="entry name" value="MAJOR FACILITATOR SUPERFAMILY"/>
    <property type="match status" value="1"/>
</dbReference>
<feature type="transmembrane region" description="Helical" evidence="6">
    <location>
        <begin position="434"/>
        <end position="455"/>
    </location>
</feature>
<sequence length="593" mass="63107">MPSHEKGKKSQENNIPPSAPKDGEKTKDTKGTPTDIVYPSGLKLALIMTSIFVGMFLVSLDRLIISTAIPQITNEFNSAGDIGWYGTAYLLTSCAFQLVFGKLYKVFSIKVTFLASILLFEVGSALCGAAPNSIAFILGRAIAGLGSGGVLSGVMVIIVYAVPLHRRPKYQGFFGAVFGISSVAGPLIGGGFTTKVTWRWCFYLNLPLGGAVMVLVFFLLHIPDRPTTNIPLKDKLHQLNALGLLALIPGVVCLCLALQWGGTTHPWSSGRIIALLVLVLLLLLAFVAIQAWKPDQATLPPRIFLQRSIISGFWVSSCLGAHQMLFVYYLPLYFQATRSLSAVSSGLHLLPLLLPVVLASIVTGQLVSRVGYYTPFAILGVGLTAIGAGLLTTLAVSTSKGGWIGYQIIYGLGFGFAAQAPNMAAQTVLKREEVAIGAGLMFFGQQLFGAVFLSVGQNVLNNQLANRLAGIPGISVSPKAIQGTGATELLKLVPVEQRRRALGAYMGALQVVFRVGLIMACLAVLGAVGMEWRSVRKNMPPKKLDGGRVAEEGKGGVGEKEAQAATLAKVGEVEQKAEERTETGRSESKEMAA</sequence>
<evidence type="ECO:0000313" key="10">
    <source>
        <dbReference type="RefSeq" id="XP_033571508.1"/>
    </source>
</evidence>
<accession>A0A6A6Y996</accession>
<feature type="transmembrane region" description="Helical" evidence="6">
    <location>
        <begin position="137"/>
        <end position="161"/>
    </location>
</feature>
<feature type="transmembrane region" description="Helical" evidence="6">
    <location>
        <begin position="272"/>
        <end position="292"/>
    </location>
</feature>
<keyword evidence="3 6" id="KW-1133">Transmembrane helix</keyword>
<feature type="transmembrane region" description="Helical" evidence="6">
    <location>
        <begin position="403"/>
        <end position="422"/>
    </location>
</feature>
<feature type="transmembrane region" description="Helical" evidence="6">
    <location>
        <begin position="200"/>
        <end position="220"/>
    </location>
</feature>
<dbReference type="GO" id="GO:0005886">
    <property type="term" value="C:plasma membrane"/>
    <property type="evidence" value="ECO:0007669"/>
    <property type="project" value="TreeGrafter"/>
</dbReference>
<evidence type="ECO:0000259" key="7">
    <source>
        <dbReference type="PROSITE" id="PS50850"/>
    </source>
</evidence>
<dbReference type="Pfam" id="PF07690">
    <property type="entry name" value="MFS_1"/>
    <property type="match status" value="1"/>
</dbReference>
<dbReference type="SUPFAM" id="SSF103473">
    <property type="entry name" value="MFS general substrate transporter"/>
    <property type="match status" value="1"/>
</dbReference>
<feature type="transmembrane region" description="Helical" evidence="6">
    <location>
        <begin position="84"/>
        <end position="104"/>
    </location>
</feature>
<dbReference type="InterPro" id="IPR020846">
    <property type="entry name" value="MFS_dom"/>
</dbReference>
<feature type="transmembrane region" description="Helical" evidence="6">
    <location>
        <begin position="511"/>
        <end position="532"/>
    </location>
</feature>
<keyword evidence="9" id="KW-1185">Reference proteome</keyword>
<dbReference type="CDD" id="cd17502">
    <property type="entry name" value="MFS_Azr1_MDR_like"/>
    <property type="match status" value="1"/>
</dbReference>
<dbReference type="InterPro" id="IPR036259">
    <property type="entry name" value="MFS_trans_sf"/>
</dbReference>
<feature type="transmembrane region" description="Helical" evidence="6">
    <location>
        <begin position="44"/>
        <end position="64"/>
    </location>
</feature>
<evidence type="ECO:0000256" key="2">
    <source>
        <dbReference type="ARBA" id="ARBA00022692"/>
    </source>
</evidence>
<comment type="subcellular location">
    <subcellularLocation>
        <location evidence="1">Membrane</location>
        <topology evidence="1">Multi-pass membrane protein</topology>
    </subcellularLocation>
</comment>
<feature type="domain" description="Major facilitator superfamily (MFS) profile" evidence="7">
    <location>
        <begin position="47"/>
        <end position="538"/>
    </location>
</feature>
<evidence type="ECO:0000256" key="5">
    <source>
        <dbReference type="SAM" id="MobiDB-lite"/>
    </source>
</evidence>
<keyword evidence="4 6" id="KW-0472">Membrane</keyword>
<dbReference type="FunFam" id="1.20.1250.20:FF:000196">
    <property type="entry name" value="MFS toxin efflux pump (AflT)"/>
    <property type="match status" value="1"/>
</dbReference>
<dbReference type="GO" id="GO:0022857">
    <property type="term" value="F:transmembrane transporter activity"/>
    <property type="evidence" value="ECO:0007669"/>
    <property type="project" value="InterPro"/>
</dbReference>
<feature type="transmembrane region" description="Helical" evidence="6">
    <location>
        <begin position="111"/>
        <end position="131"/>
    </location>
</feature>
<dbReference type="PROSITE" id="PS50850">
    <property type="entry name" value="MFS"/>
    <property type="match status" value="1"/>
</dbReference>
<feature type="region of interest" description="Disordered" evidence="5">
    <location>
        <begin position="568"/>
        <end position="593"/>
    </location>
</feature>
<dbReference type="Proteomes" id="UP000504636">
    <property type="component" value="Unplaced"/>
</dbReference>
<feature type="region of interest" description="Disordered" evidence="5">
    <location>
        <begin position="543"/>
        <end position="562"/>
    </location>
</feature>
<evidence type="ECO:0000313" key="8">
    <source>
        <dbReference type="EMBL" id="KAF2804544.1"/>
    </source>
</evidence>
<feature type="transmembrane region" description="Helical" evidence="6">
    <location>
        <begin position="173"/>
        <end position="194"/>
    </location>
</feature>
<dbReference type="RefSeq" id="XP_033571508.1">
    <property type="nucleotide sequence ID" value="XM_033718224.1"/>
</dbReference>
<evidence type="ECO:0000256" key="4">
    <source>
        <dbReference type="ARBA" id="ARBA00023136"/>
    </source>
</evidence>
<reference evidence="10" key="3">
    <citation type="submission" date="2025-04" db="UniProtKB">
        <authorList>
            <consortium name="RefSeq"/>
        </authorList>
    </citation>
    <scope>IDENTIFICATION</scope>
    <source>
        <strain evidence="10">CBS 304.34</strain>
    </source>
</reference>
<evidence type="ECO:0000256" key="1">
    <source>
        <dbReference type="ARBA" id="ARBA00004141"/>
    </source>
</evidence>
<dbReference type="InterPro" id="IPR001958">
    <property type="entry name" value="Tet-R_TetA/multi-R_MdtG-like"/>
</dbReference>
<gene>
    <name evidence="8 10" type="ORF">BDZ99DRAFT_451608</name>
</gene>
<feature type="compositionally biased region" description="Basic and acidic residues" evidence="5">
    <location>
        <begin position="571"/>
        <end position="593"/>
    </location>
</feature>
<dbReference type="InterPro" id="IPR011701">
    <property type="entry name" value="MFS"/>
</dbReference>
<organism evidence="8">
    <name type="scientific">Mytilinidion resinicola</name>
    <dbReference type="NCBI Taxonomy" id="574789"/>
    <lineage>
        <taxon>Eukaryota</taxon>
        <taxon>Fungi</taxon>
        <taxon>Dikarya</taxon>
        <taxon>Ascomycota</taxon>
        <taxon>Pezizomycotina</taxon>
        <taxon>Dothideomycetes</taxon>
        <taxon>Pleosporomycetidae</taxon>
        <taxon>Mytilinidiales</taxon>
        <taxon>Mytilinidiaceae</taxon>
        <taxon>Mytilinidion</taxon>
    </lineage>
</organism>
<evidence type="ECO:0000256" key="3">
    <source>
        <dbReference type="ARBA" id="ARBA00022989"/>
    </source>
</evidence>
<feature type="transmembrane region" description="Helical" evidence="6">
    <location>
        <begin position="241"/>
        <end position="260"/>
    </location>
</feature>
<feature type="transmembrane region" description="Helical" evidence="6">
    <location>
        <begin position="376"/>
        <end position="397"/>
    </location>
</feature>
<evidence type="ECO:0000313" key="9">
    <source>
        <dbReference type="Proteomes" id="UP000504636"/>
    </source>
</evidence>
<dbReference type="EMBL" id="MU003712">
    <property type="protein sequence ID" value="KAF2804544.1"/>
    <property type="molecule type" value="Genomic_DNA"/>
</dbReference>
<dbReference type="PANTHER" id="PTHR23501:SF153">
    <property type="entry name" value="AFLATOXIN EFFLUX PUMP, PUTATIVE-RELATED"/>
    <property type="match status" value="1"/>
</dbReference>
<dbReference type="FunFam" id="1.20.1720.10:FF:000012">
    <property type="entry name" value="MFS toxin efflux pump (AflT)"/>
    <property type="match status" value="1"/>
</dbReference>
<reference evidence="8 10" key="1">
    <citation type="journal article" date="2020" name="Stud. Mycol.">
        <title>101 Dothideomycetes genomes: a test case for predicting lifestyles and emergence of pathogens.</title>
        <authorList>
            <person name="Haridas S."/>
            <person name="Albert R."/>
            <person name="Binder M."/>
            <person name="Bloem J."/>
            <person name="Labutti K."/>
            <person name="Salamov A."/>
            <person name="Andreopoulos B."/>
            <person name="Baker S."/>
            <person name="Barry K."/>
            <person name="Bills G."/>
            <person name="Bluhm B."/>
            <person name="Cannon C."/>
            <person name="Castanera R."/>
            <person name="Culley D."/>
            <person name="Daum C."/>
            <person name="Ezra D."/>
            <person name="Gonzalez J."/>
            <person name="Henrissat B."/>
            <person name="Kuo A."/>
            <person name="Liang C."/>
            <person name="Lipzen A."/>
            <person name="Lutzoni F."/>
            <person name="Magnuson J."/>
            <person name="Mondo S."/>
            <person name="Nolan M."/>
            <person name="Ohm R."/>
            <person name="Pangilinan J."/>
            <person name="Park H.-J."/>
            <person name="Ramirez L."/>
            <person name="Alfaro M."/>
            <person name="Sun H."/>
            <person name="Tritt A."/>
            <person name="Yoshinaga Y."/>
            <person name="Zwiers L.-H."/>
            <person name="Turgeon B."/>
            <person name="Goodwin S."/>
            <person name="Spatafora J."/>
            <person name="Crous P."/>
            <person name="Grigoriev I."/>
        </authorList>
    </citation>
    <scope>NUCLEOTIDE SEQUENCE</scope>
    <source>
        <strain evidence="8 10">CBS 304.34</strain>
    </source>
</reference>
<dbReference type="AlphaFoldDB" id="A0A6A6Y996"/>
<feature type="transmembrane region" description="Helical" evidence="6">
    <location>
        <begin position="346"/>
        <end position="364"/>
    </location>
</feature>
<feature type="compositionally biased region" description="Basic and acidic residues" evidence="5">
    <location>
        <begin position="21"/>
        <end position="30"/>
    </location>
</feature>
<proteinExistence type="predicted"/>
<evidence type="ECO:0000256" key="6">
    <source>
        <dbReference type="SAM" id="Phobius"/>
    </source>
</evidence>
<dbReference type="GeneID" id="54459117"/>
<protein>
    <submittedName>
        <fullName evidence="8 10">MFS multidrug transporter</fullName>
    </submittedName>
</protein>
<keyword evidence="2 6" id="KW-0812">Transmembrane</keyword>
<dbReference type="PRINTS" id="PR01035">
    <property type="entry name" value="TCRTETA"/>
</dbReference>
<dbReference type="OrthoDB" id="10021397at2759"/>
<name>A0A6A6Y996_9PEZI</name>
<feature type="transmembrane region" description="Helical" evidence="6">
    <location>
        <begin position="313"/>
        <end position="334"/>
    </location>
</feature>
<feature type="region of interest" description="Disordered" evidence="5">
    <location>
        <begin position="1"/>
        <end position="32"/>
    </location>
</feature>
<feature type="compositionally biased region" description="Basic and acidic residues" evidence="5">
    <location>
        <begin position="1"/>
        <end position="11"/>
    </location>
</feature>